<proteinExistence type="predicted"/>
<dbReference type="EMBL" id="PEJP01000002">
    <property type="protein sequence ID" value="RYO72883.1"/>
    <property type="molecule type" value="Genomic_DNA"/>
</dbReference>
<keyword evidence="3" id="KW-1185">Reference proteome</keyword>
<organism evidence="2 3">
    <name type="scientific">Alternaria arborescens</name>
    <dbReference type="NCBI Taxonomy" id="156630"/>
    <lineage>
        <taxon>Eukaryota</taxon>
        <taxon>Fungi</taxon>
        <taxon>Dikarya</taxon>
        <taxon>Ascomycota</taxon>
        <taxon>Pezizomycotina</taxon>
        <taxon>Dothideomycetes</taxon>
        <taxon>Pleosporomycetidae</taxon>
        <taxon>Pleosporales</taxon>
        <taxon>Pleosporineae</taxon>
        <taxon>Pleosporaceae</taxon>
        <taxon>Alternaria</taxon>
        <taxon>Alternaria sect. Alternaria</taxon>
    </lineage>
</organism>
<protein>
    <submittedName>
        <fullName evidence="2">Uncharacterized protein</fullName>
    </submittedName>
</protein>
<evidence type="ECO:0000256" key="1">
    <source>
        <dbReference type="SAM" id="Phobius"/>
    </source>
</evidence>
<keyword evidence="1" id="KW-0472">Membrane</keyword>
<name>A0A4Q4SR29_9PLEO</name>
<gene>
    <name evidence="2" type="ORF">AA0113_g436</name>
</gene>
<reference evidence="3" key="1">
    <citation type="journal article" date="2019" name="bioRxiv">
        <title>Genomics, evolutionary history and diagnostics of the Alternaria alternata species group including apple and Asian pear pathotypes.</title>
        <authorList>
            <person name="Armitage A.D."/>
            <person name="Cockerton H.M."/>
            <person name="Sreenivasaprasad S."/>
            <person name="Woodhall J.W."/>
            <person name="Lane C.R."/>
            <person name="Harrison R.J."/>
            <person name="Clarkson J.P."/>
        </authorList>
    </citation>
    <scope>NUCLEOTIDE SEQUENCE [LARGE SCALE GENOMIC DNA]</scope>
    <source>
        <strain evidence="3">RGR 97.0016</strain>
    </source>
</reference>
<evidence type="ECO:0000313" key="2">
    <source>
        <dbReference type="EMBL" id="RYO72883.1"/>
    </source>
</evidence>
<sequence>MVRFPSSILPFLYSLGYSVCALVIFLDWVPYIGRLGPSSFVVKVGYARDEEE</sequence>
<accession>A0A4Q4SR29</accession>
<comment type="caution">
    <text evidence="2">The sequence shown here is derived from an EMBL/GenBank/DDBJ whole genome shotgun (WGS) entry which is preliminary data.</text>
</comment>
<keyword evidence="1" id="KW-0812">Transmembrane</keyword>
<dbReference type="OrthoDB" id="10288700at2759"/>
<evidence type="ECO:0000313" key="3">
    <source>
        <dbReference type="Proteomes" id="UP000293823"/>
    </source>
</evidence>
<dbReference type="Proteomes" id="UP000293823">
    <property type="component" value="Unassembled WGS sequence"/>
</dbReference>
<keyword evidence="1" id="KW-1133">Transmembrane helix</keyword>
<dbReference type="AlphaFoldDB" id="A0A4Q4SR29"/>
<feature type="transmembrane region" description="Helical" evidence="1">
    <location>
        <begin position="12"/>
        <end position="33"/>
    </location>
</feature>